<dbReference type="AlphaFoldDB" id="A0A939PNI1"/>
<reference evidence="3" key="1">
    <citation type="submission" date="2021-03" db="EMBL/GenBank/DDBJ databases">
        <authorList>
            <person name="Kanchanasin P."/>
            <person name="Saeng-In P."/>
            <person name="Phongsopitanun W."/>
            <person name="Yuki M."/>
            <person name="Kudo T."/>
            <person name="Ohkuma M."/>
            <person name="Tanasupawat S."/>
        </authorList>
    </citation>
    <scope>NUCLEOTIDE SEQUENCE</scope>
    <source>
        <strain evidence="3">GKU 128</strain>
    </source>
</reference>
<evidence type="ECO:0000313" key="4">
    <source>
        <dbReference type="Proteomes" id="UP000669179"/>
    </source>
</evidence>
<gene>
    <name evidence="3" type="ORF">J4573_39220</name>
</gene>
<evidence type="ECO:0000313" key="3">
    <source>
        <dbReference type="EMBL" id="MBO2453179.1"/>
    </source>
</evidence>
<dbReference type="InterPro" id="IPR050772">
    <property type="entry name" value="Hydratase-Decarb/MhpD_sf"/>
</dbReference>
<dbReference type="InterPro" id="IPR036663">
    <property type="entry name" value="Fumarylacetoacetase_C_sf"/>
</dbReference>
<dbReference type="PANTHER" id="PTHR30143:SF0">
    <property type="entry name" value="2-KETO-4-PENTENOATE HYDRATASE"/>
    <property type="match status" value="1"/>
</dbReference>
<feature type="domain" description="Fumarylacetoacetase-like C-terminal" evidence="2">
    <location>
        <begin position="84"/>
        <end position="264"/>
    </location>
</feature>
<dbReference type="Gene3D" id="3.90.850.10">
    <property type="entry name" value="Fumarylacetoacetase-like, C-terminal domain"/>
    <property type="match status" value="1"/>
</dbReference>
<dbReference type="PANTHER" id="PTHR30143">
    <property type="entry name" value="ACID HYDRATASE"/>
    <property type="match status" value="1"/>
</dbReference>
<organism evidence="3 4">
    <name type="scientific">Actinomadura barringtoniae</name>
    <dbReference type="NCBI Taxonomy" id="1427535"/>
    <lineage>
        <taxon>Bacteria</taxon>
        <taxon>Bacillati</taxon>
        <taxon>Actinomycetota</taxon>
        <taxon>Actinomycetes</taxon>
        <taxon>Streptosporangiales</taxon>
        <taxon>Thermomonosporaceae</taxon>
        <taxon>Actinomadura</taxon>
    </lineage>
</organism>
<proteinExistence type="predicted"/>
<dbReference type="InterPro" id="IPR011234">
    <property type="entry name" value="Fumarylacetoacetase-like_C"/>
</dbReference>
<keyword evidence="3" id="KW-0378">Hydrolase</keyword>
<evidence type="ECO:0000259" key="2">
    <source>
        <dbReference type="Pfam" id="PF01557"/>
    </source>
</evidence>
<dbReference type="GO" id="GO:0016787">
    <property type="term" value="F:hydrolase activity"/>
    <property type="evidence" value="ECO:0007669"/>
    <property type="project" value="UniProtKB-KW"/>
</dbReference>
<keyword evidence="1" id="KW-0456">Lyase</keyword>
<name>A0A939PNI1_9ACTN</name>
<dbReference type="Proteomes" id="UP000669179">
    <property type="component" value="Unassembled WGS sequence"/>
</dbReference>
<accession>A0A939PNI1</accession>
<dbReference type="GO" id="GO:0005737">
    <property type="term" value="C:cytoplasm"/>
    <property type="evidence" value="ECO:0007669"/>
    <property type="project" value="TreeGrafter"/>
</dbReference>
<sequence length="271" mass="28570">MSGAEAAAETAAVQAAADRLDRAAIEREACAPVADLIGPSDVDAAYAVQSVLTDRRIERGARIVGKKIGLTSAAVQRQVGVDRPDFGVLFDDMRYGSGDVVPMERLLQPRAEAEIAFVLATDILDPGPAGVREAIGSAIAALEVVDSRIEDWRIGITDTVADNASSGVFVLGDRALPVGRFAPVEVTMRMFRNGEAVSGGTGRDCLGDPLNALEWLARTALDIGAPLRRGDIVLSGALGPMVPVRDGDLIEAEIHPLGRVAATFERFERGD</sequence>
<dbReference type="EMBL" id="JAGEOJ010000019">
    <property type="protein sequence ID" value="MBO2453179.1"/>
    <property type="molecule type" value="Genomic_DNA"/>
</dbReference>
<dbReference type="SUPFAM" id="SSF56529">
    <property type="entry name" value="FAH"/>
    <property type="match status" value="1"/>
</dbReference>
<protein>
    <submittedName>
        <fullName evidence="3">Fumarylacetoacetate hydrolase family protein</fullName>
    </submittedName>
</protein>
<evidence type="ECO:0000256" key="1">
    <source>
        <dbReference type="ARBA" id="ARBA00023239"/>
    </source>
</evidence>
<dbReference type="Pfam" id="PF01557">
    <property type="entry name" value="FAA_hydrolase"/>
    <property type="match status" value="1"/>
</dbReference>
<comment type="caution">
    <text evidence="3">The sequence shown here is derived from an EMBL/GenBank/DDBJ whole genome shotgun (WGS) entry which is preliminary data.</text>
</comment>
<dbReference type="GO" id="GO:0008684">
    <property type="term" value="F:2-oxopent-4-enoate hydratase activity"/>
    <property type="evidence" value="ECO:0007669"/>
    <property type="project" value="TreeGrafter"/>
</dbReference>
<keyword evidence="4" id="KW-1185">Reference proteome</keyword>
<dbReference type="RefSeq" id="WP_208261198.1">
    <property type="nucleotide sequence ID" value="NZ_JAGEOJ010000019.1"/>
</dbReference>